<dbReference type="Gene3D" id="3.30.710.10">
    <property type="entry name" value="Potassium Channel Kv1.1, Chain A"/>
    <property type="match status" value="1"/>
</dbReference>
<evidence type="ECO:0000259" key="1">
    <source>
        <dbReference type="PROSITE" id="PS50097"/>
    </source>
</evidence>
<keyword evidence="3" id="KW-1185">Reference proteome</keyword>
<evidence type="ECO:0000313" key="3">
    <source>
        <dbReference type="Proteomes" id="UP000664859"/>
    </source>
</evidence>
<dbReference type="InterPro" id="IPR000210">
    <property type="entry name" value="BTB/POZ_dom"/>
</dbReference>
<proteinExistence type="predicted"/>
<dbReference type="InterPro" id="IPR011333">
    <property type="entry name" value="SKP1/BTB/POZ_sf"/>
</dbReference>
<organism evidence="2 3">
    <name type="scientific">Tribonema minus</name>
    <dbReference type="NCBI Taxonomy" id="303371"/>
    <lineage>
        <taxon>Eukaryota</taxon>
        <taxon>Sar</taxon>
        <taxon>Stramenopiles</taxon>
        <taxon>Ochrophyta</taxon>
        <taxon>PX clade</taxon>
        <taxon>Xanthophyceae</taxon>
        <taxon>Tribonematales</taxon>
        <taxon>Tribonemataceae</taxon>
        <taxon>Tribonema</taxon>
    </lineage>
</organism>
<reference evidence="2" key="1">
    <citation type="submission" date="2021-02" db="EMBL/GenBank/DDBJ databases">
        <title>First Annotated Genome of the Yellow-green Alga Tribonema minus.</title>
        <authorList>
            <person name="Mahan K.M."/>
        </authorList>
    </citation>
    <scope>NUCLEOTIDE SEQUENCE</scope>
    <source>
        <strain evidence="2">UTEX B ZZ1240</strain>
    </source>
</reference>
<accession>A0A836CJQ5</accession>
<feature type="domain" description="BTB" evidence="1">
    <location>
        <begin position="21"/>
        <end position="92"/>
    </location>
</feature>
<dbReference type="PROSITE" id="PS50097">
    <property type="entry name" value="BTB"/>
    <property type="match status" value="1"/>
</dbReference>
<dbReference type="EMBL" id="JAFCMP010000081">
    <property type="protein sequence ID" value="KAG5187823.1"/>
    <property type="molecule type" value="Genomic_DNA"/>
</dbReference>
<dbReference type="AlphaFoldDB" id="A0A836CJQ5"/>
<protein>
    <recommendedName>
        <fullName evidence="1">BTB domain-containing protein</fullName>
    </recommendedName>
</protein>
<dbReference type="Proteomes" id="UP000664859">
    <property type="component" value="Unassembled WGS sequence"/>
</dbReference>
<dbReference type="CDD" id="cd18186">
    <property type="entry name" value="BTB_POZ_ZBTB_KLHL-like"/>
    <property type="match status" value="1"/>
</dbReference>
<sequence>MEALVKENGSVASLCRQEQGSDFRLRCAAGAVTLPIHSPVLKSHSRFFEIALDPASPFVEAQTGVLVKDHWGEAETRALLQLCYTGKADVLVFDLPALVRCAMESECPKVETAARRACAQAMSTKLFASLKVEAQGPGAAAYEAGLRIGSLRLNEIFPQAAGSRHMPVYKEVQFAFTGPGMAAASALLQRTTTLGNPPDEGHARTSYACKSSISSSGIKLDVRLVTPIFRGAVVRDLAEKLGCEAWFHKSTSLGFMPGGSNDAVPTVSGCADKLLELLSALPPSGPAGFAQDMRTSLRVTNLRSLGRELHRGEGEVLCNTGYANQPAHFYALLPLCMMKALLSDLTAGVPRIADGDCGTASQTQAQRTVRIVNPPHTPHT</sequence>
<comment type="caution">
    <text evidence="2">The sequence shown here is derived from an EMBL/GenBank/DDBJ whole genome shotgun (WGS) entry which is preliminary data.</text>
</comment>
<evidence type="ECO:0000313" key="2">
    <source>
        <dbReference type="EMBL" id="KAG5187823.1"/>
    </source>
</evidence>
<dbReference type="SUPFAM" id="SSF54695">
    <property type="entry name" value="POZ domain"/>
    <property type="match status" value="1"/>
</dbReference>
<gene>
    <name evidence="2" type="ORF">JKP88DRAFT_253799</name>
</gene>
<name>A0A836CJQ5_9STRA</name>